<dbReference type="EMBL" id="KE344217">
    <property type="protein sequence ID" value="EXB54959.1"/>
    <property type="molecule type" value="Genomic_DNA"/>
</dbReference>
<organism evidence="2 3">
    <name type="scientific">Morus notabilis</name>
    <dbReference type="NCBI Taxonomy" id="981085"/>
    <lineage>
        <taxon>Eukaryota</taxon>
        <taxon>Viridiplantae</taxon>
        <taxon>Streptophyta</taxon>
        <taxon>Embryophyta</taxon>
        <taxon>Tracheophyta</taxon>
        <taxon>Spermatophyta</taxon>
        <taxon>Magnoliopsida</taxon>
        <taxon>eudicotyledons</taxon>
        <taxon>Gunneridae</taxon>
        <taxon>Pentapetalae</taxon>
        <taxon>rosids</taxon>
        <taxon>fabids</taxon>
        <taxon>Rosales</taxon>
        <taxon>Moraceae</taxon>
        <taxon>Moreae</taxon>
        <taxon>Morus</taxon>
    </lineage>
</organism>
<sequence length="155" mass="17437">MRRRTKEEQRISATIEGWKDLWQRTCSLAYSWVLRSATPCLSVLPPLAGVTIVARPLPSPAHVYRRPTPTRGDLRSRHCTPLSPNPKLPHPRPQSQDPPQIFAAGDPPAFPESPLLVTPSFHIRSSSPKTTHPPYFAAQPPYFAAQPPYFSNLRR</sequence>
<feature type="compositionally biased region" description="Pro residues" evidence="1">
    <location>
        <begin position="83"/>
        <end position="92"/>
    </location>
</feature>
<reference evidence="3" key="1">
    <citation type="submission" date="2013-01" db="EMBL/GenBank/DDBJ databases">
        <title>Draft Genome Sequence of a Mulberry Tree, Morus notabilis C.K. Schneid.</title>
        <authorList>
            <person name="He N."/>
            <person name="Zhao S."/>
        </authorList>
    </citation>
    <scope>NUCLEOTIDE SEQUENCE</scope>
</reference>
<evidence type="ECO:0000256" key="1">
    <source>
        <dbReference type="SAM" id="MobiDB-lite"/>
    </source>
</evidence>
<name>W9RHE1_9ROSA</name>
<evidence type="ECO:0000313" key="3">
    <source>
        <dbReference type="Proteomes" id="UP000030645"/>
    </source>
</evidence>
<keyword evidence="3" id="KW-1185">Reference proteome</keyword>
<gene>
    <name evidence="2" type="ORF">L484_010539</name>
</gene>
<feature type="region of interest" description="Disordered" evidence="1">
    <location>
        <begin position="58"/>
        <end position="111"/>
    </location>
</feature>
<protein>
    <submittedName>
        <fullName evidence="2">Uncharacterized protein</fullName>
    </submittedName>
</protein>
<proteinExistence type="predicted"/>
<accession>W9RHE1</accession>
<evidence type="ECO:0000313" key="2">
    <source>
        <dbReference type="EMBL" id="EXB54959.1"/>
    </source>
</evidence>
<dbReference type="AlphaFoldDB" id="W9RHE1"/>
<dbReference type="Proteomes" id="UP000030645">
    <property type="component" value="Unassembled WGS sequence"/>
</dbReference>